<evidence type="ECO:0000313" key="3">
    <source>
        <dbReference type="Proteomes" id="UP000589626"/>
    </source>
</evidence>
<accession>A0A7W4Z0R8</accession>
<dbReference type="GO" id="GO:0016740">
    <property type="term" value="F:transferase activity"/>
    <property type="evidence" value="ECO:0007669"/>
    <property type="project" value="UniProtKB-KW"/>
</dbReference>
<evidence type="ECO:0000256" key="1">
    <source>
        <dbReference type="SAM" id="MobiDB-lite"/>
    </source>
</evidence>
<name>A0A7W4Z0R8_9ACTN</name>
<evidence type="ECO:0000313" key="2">
    <source>
        <dbReference type="EMBL" id="MBB3042197.1"/>
    </source>
</evidence>
<dbReference type="RefSeq" id="WP_221199547.1">
    <property type="nucleotide sequence ID" value="NZ_JACHWR010000001.1"/>
</dbReference>
<feature type="region of interest" description="Disordered" evidence="1">
    <location>
        <begin position="1"/>
        <end position="27"/>
    </location>
</feature>
<comment type="caution">
    <text evidence="2">The sequence shown here is derived from an EMBL/GenBank/DDBJ whole genome shotgun (WGS) entry which is preliminary data.</text>
</comment>
<dbReference type="AlphaFoldDB" id="A0A7W4Z0R8"/>
<dbReference type="Proteomes" id="UP000589626">
    <property type="component" value="Unassembled WGS sequence"/>
</dbReference>
<gene>
    <name evidence="2" type="ORF">FHU40_001998</name>
</gene>
<dbReference type="EMBL" id="JACHWR010000001">
    <property type="protein sequence ID" value="MBB3042197.1"/>
    <property type="molecule type" value="Genomic_DNA"/>
</dbReference>
<keyword evidence="3" id="KW-1185">Reference proteome</keyword>
<dbReference type="Gene3D" id="3.90.550.10">
    <property type="entry name" value="Spore Coat Polysaccharide Biosynthesis Protein SpsA, Chain A"/>
    <property type="match status" value="1"/>
</dbReference>
<organism evidence="2 3">
    <name type="scientific">Nocardioides soli</name>
    <dbReference type="NCBI Taxonomy" id="1036020"/>
    <lineage>
        <taxon>Bacteria</taxon>
        <taxon>Bacillati</taxon>
        <taxon>Actinomycetota</taxon>
        <taxon>Actinomycetes</taxon>
        <taxon>Propionibacteriales</taxon>
        <taxon>Nocardioidaceae</taxon>
        <taxon>Nocardioides</taxon>
    </lineage>
</organism>
<sequence length="331" mass="37414">MTALTTGIGIPGTADDSDVSDDRVTRNREGEPAYDIHWPWHRPQRPGLTAVLRVRNEAHNLPWVLPPLLEAVPYVVIVDNQSSDGTLETAQRIVADLGASDRVTLTSYPFVVSRCGPEHLATPADSVHSLTHFYNWSFSHVTTAYAMKWDGDMVLTPEGVAAVRDLSWQLEGEEVMVLFPRLPLYIESESVGYLDASSRNMEPWIHPVGPAYTFVKGFDWEVWQHPDDMERLVMPLGTFVELKWLDHDEFAHWTDPSAFTDNRSPRKVREYHVHSTLRDGRADELDHVFRIEAPPGVHIVDHAARIWLPRHARGLPQPARRGNADGEGEES</sequence>
<proteinExistence type="predicted"/>
<protein>
    <submittedName>
        <fullName evidence="2">Glycosyltransferase involved in cell wall biosynthesis</fullName>
    </submittedName>
</protein>
<dbReference type="InterPro" id="IPR029044">
    <property type="entry name" value="Nucleotide-diphossugar_trans"/>
</dbReference>
<keyword evidence="2" id="KW-0808">Transferase</keyword>
<reference evidence="2 3" key="1">
    <citation type="submission" date="2020-08" db="EMBL/GenBank/DDBJ databases">
        <title>Sequencing the genomes of 1000 actinobacteria strains.</title>
        <authorList>
            <person name="Klenk H.-P."/>
        </authorList>
    </citation>
    <scope>NUCLEOTIDE SEQUENCE [LARGE SCALE GENOMIC DNA]</scope>
    <source>
        <strain evidence="2 3">DSM 105498</strain>
    </source>
</reference>
<dbReference type="SUPFAM" id="SSF53448">
    <property type="entry name" value="Nucleotide-diphospho-sugar transferases"/>
    <property type="match status" value="1"/>
</dbReference>